<dbReference type="GO" id="GO:0000160">
    <property type="term" value="P:phosphorelay signal transduction system"/>
    <property type="evidence" value="ECO:0007669"/>
    <property type="project" value="InterPro"/>
</dbReference>
<dbReference type="PANTHER" id="PTHR44591">
    <property type="entry name" value="STRESS RESPONSE REGULATOR PROTEIN 1"/>
    <property type="match status" value="1"/>
</dbReference>
<dbReference type="PANTHER" id="PTHR44591:SF3">
    <property type="entry name" value="RESPONSE REGULATORY DOMAIN-CONTAINING PROTEIN"/>
    <property type="match status" value="1"/>
</dbReference>
<protein>
    <recommendedName>
        <fullName evidence="2">Response regulatory domain-containing protein</fullName>
    </recommendedName>
</protein>
<dbReference type="PROSITE" id="PS50110">
    <property type="entry name" value="RESPONSE_REGULATORY"/>
    <property type="match status" value="1"/>
</dbReference>
<sequence>MKKILLIEDEKILAEMYRDKFTQAGFEVFLTFESEKGLALAKKEKPDLIVLDILLPRENGIAFLTKLRKDPEISSIPVVAFSNYDDPETKKQAFKLGVEDYLIKTSYTPQEIV</sequence>
<dbReference type="Gene3D" id="3.40.50.2300">
    <property type="match status" value="1"/>
</dbReference>
<dbReference type="SMART" id="SM00448">
    <property type="entry name" value="REC"/>
    <property type="match status" value="1"/>
</dbReference>
<accession>X1P2E1</accession>
<dbReference type="InterPro" id="IPR001789">
    <property type="entry name" value="Sig_transdc_resp-reg_receiver"/>
</dbReference>
<dbReference type="InterPro" id="IPR050595">
    <property type="entry name" value="Bact_response_regulator"/>
</dbReference>
<evidence type="ECO:0000313" key="3">
    <source>
        <dbReference type="EMBL" id="GAI50462.1"/>
    </source>
</evidence>
<dbReference type="CDD" id="cd00156">
    <property type="entry name" value="REC"/>
    <property type="match status" value="1"/>
</dbReference>
<evidence type="ECO:0000259" key="2">
    <source>
        <dbReference type="PROSITE" id="PS50110"/>
    </source>
</evidence>
<dbReference type="InterPro" id="IPR011006">
    <property type="entry name" value="CheY-like_superfamily"/>
</dbReference>
<evidence type="ECO:0000256" key="1">
    <source>
        <dbReference type="ARBA" id="ARBA00022553"/>
    </source>
</evidence>
<name>X1P2E1_9ZZZZ</name>
<dbReference type="SUPFAM" id="SSF52172">
    <property type="entry name" value="CheY-like"/>
    <property type="match status" value="1"/>
</dbReference>
<dbReference type="EMBL" id="BARV01038737">
    <property type="protein sequence ID" value="GAI50462.1"/>
    <property type="molecule type" value="Genomic_DNA"/>
</dbReference>
<organism evidence="3">
    <name type="scientific">marine sediment metagenome</name>
    <dbReference type="NCBI Taxonomy" id="412755"/>
    <lineage>
        <taxon>unclassified sequences</taxon>
        <taxon>metagenomes</taxon>
        <taxon>ecological metagenomes</taxon>
    </lineage>
</organism>
<feature type="domain" description="Response regulatory" evidence="2">
    <location>
        <begin position="3"/>
        <end position="113"/>
    </location>
</feature>
<comment type="caution">
    <text evidence="3">The sequence shown here is derived from an EMBL/GenBank/DDBJ whole genome shotgun (WGS) entry which is preliminary data.</text>
</comment>
<feature type="non-terminal residue" evidence="3">
    <location>
        <position position="113"/>
    </location>
</feature>
<keyword evidence="1" id="KW-0597">Phosphoprotein</keyword>
<proteinExistence type="predicted"/>
<reference evidence="3" key="1">
    <citation type="journal article" date="2014" name="Front. Microbiol.">
        <title>High frequency of phylogenetically diverse reductive dehalogenase-homologous genes in deep subseafloor sedimentary metagenomes.</title>
        <authorList>
            <person name="Kawai M."/>
            <person name="Futagami T."/>
            <person name="Toyoda A."/>
            <person name="Takaki Y."/>
            <person name="Nishi S."/>
            <person name="Hori S."/>
            <person name="Arai W."/>
            <person name="Tsubouchi T."/>
            <person name="Morono Y."/>
            <person name="Uchiyama I."/>
            <person name="Ito T."/>
            <person name="Fujiyama A."/>
            <person name="Inagaki F."/>
            <person name="Takami H."/>
        </authorList>
    </citation>
    <scope>NUCLEOTIDE SEQUENCE</scope>
    <source>
        <strain evidence="3">Expedition CK06-06</strain>
    </source>
</reference>
<gene>
    <name evidence="3" type="ORF">S06H3_59584</name>
</gene>
<dbReference type="AlphaFoldDB" id="X1P2E1"/>
<dbReference type="Pfam" id="PF00072">
    <property type="entry name" value="Response_reg"/>
    <property type="match status" value="1"/>
</dbReference>